<reference evidence="2" key="1">
    <citation type="submission" date="2020-11" db="EMBL/GenBank/DDBJ databases">
        <authorList>
            <person name="Konstantinou D."/>
            <person name="Gkelis S."/>
            <person name="Popin R."/>
            <person name="Fewer D."/>
            <person name="Sivonen K."/>
        </authorList>
    </citation>
    <scope>NUCLEOTIDE SEQUENCE</scope>
    <source>
        <strain evidence="2">TAU-MAC 1115</strain>
    </source>
</reference>
<organism evidence="2 3">
    <name type="scientific">Leptothoe spongobia TAU-MAC 1115</name>
    <dbReference type="NCBI Taxonomy" id="1967444"/>
    <lineage>
        <taxon>Bacteria</taxon>
        <taxon>Bacillati</taxon>
        <taxon>Cyanobacteriota</taxon>
        <taxon>Cyanophyceae</taxon>
        <taxon>Nodosilineales</taxon>
        <taxon>Cymatolegaceae</taxon>
        <taxon>Leptothoe</taxon>
        <taxon>Leptothoe spongobia</taxon>
    </lineage>
</organism>
<proteinExistence type="predicted"/>
<dbReference type="EMBL" id="JADOES010000055">
    <property type="protein sequence ID" value="MBT9317683.1"/>
    <property type="molecule type" value="Genomic_DNA"/>
</dbReference>
<sequence length="461" mass="52333">MFDPQPTNPTARRLTCLFDYKWQTIERPESGGDWKTNKYPMRPRSLWTRWQDAATIIGVRFGTQTRYAMVDIDIGSDYHNADGLRTIQDALEMIGLVRSVLVRSSWSGGWHLYFPLPELVSSFSLACSLKHTLEAQGIAVKAGQCELFPNIKPYGKPWEVTEYNGHRLPLQPGSGSCLLDHNQNPTAGDLERFFWQWDFASKAQDMELLGPALEQGRELQRKRKRERPGKVGQWLADLRVELETGWTGAGQTNALLRAIATHGRVFEGLADDELAIYIEQMAYSRPGYHEHCNHQPQIPKKSKAWARWATRFYWPMGTPPKREVSTVSINDERRHDARQRIQWAVSQLAKAGQLKDTVSHRLAQLCQLAKTSAQTLYKNLDLWHPDQWCVIPQPEPVSPTKEACKETTSDPPKPLPDGPLHTLPPLLRCRPVTPLPKNLHPRGGEGVLGGERGFPQAEGRY</sequence>
<accession>A0A947GM02</accession>
<dbReference type="AlphaFoldDB" id="A0A947GM02"/>
<evidence type="ECO:0000313" key="2">
    <source>
        <dbReference type="EMBL" id="MBT9317683.1"/>
    </source>
</evidence>
<name>A0A947GM02_9CYAN</name>
<comment type="caution">
    <text evidence="2">The sequence shown here is derived from an EMBL/GenBank/DDBJ whole genome shotgun (WGS) entry which is preliminary data.</text>
</comment>
<evidence type="ECO:0000256" key="1">
    <source>
        <dbReference type="SAM" id="MobiDB-lite"/>
    </source>
</evidence>
<keyword evidence="3" id="KW-1185">Reference proteome</keyword>
<feature type="region of interest" description="Disordered" evidence="1">
    <location>
        <begin position="397"/>
        <end position="418"/>
    </location>
</feature>
<gene>
    <name evidence="2" type="ORF">IXB50_19875</name>
</gene>
<feature type="region of interest" description="Disordered" evidence="1">
    <location>
        <begin position="431"/>
        <end position="461"/>
    </location>
</feature>
<reference evidence="2" key="2">
    <citation type="journal article" date="2021" name="Mar. Drugs">
        <title>Genome Reduction and Secondary Metabolism of the Marine Sponge-Associated Cyanobacterium Leptothoe.</title>
        <authorList>
            <person name="Konstantinou D."/>
            <person name="Popin R.V."/>
            <person name="Fewer D.P."/>
            <person name="Sivonen K."/>
            <person name="Gkelis S."/>
        </authorList>
    </citation>
    <scope>NUCLEOTIDE SEQUENCE</scope>
    <source>
        <strain evidence="2">TAU-MAC 1115</strain>
    </source>
</reference>
<protein>
    <submittedName>
        <fullName evidence="2">Uncharacterized protein</fullName>
    </submittedName>
</protein>
<evidence type="ECO:0000313" key="3">
    <source>
        <dbReference type="Proteomes" id="UP000717364"/>
    </source>
</evidence>
<dbReference type="RefSeq" id="WP_215610747.1">
    <property type="nucleotide sequence ID" value="NZ_JADOES010000055.1"/>
</dbReference>
<dbReference type="Proteomes" id="UP000717364">
    <property type="component" value="Unassembled WGS sequence"/>
</dbReference>